<feature type="region of interest" description="Disordered" evidence="1">
    <location>
        <begin position="34"/>
        <end position="56"/>
    </location>
</feature>
<evidence type="ECO:0000313" key="4">
    <source>
        <dbReference type="EMBL" id="MBO1833450.1"/>
    </source>
</evidence>
<name>A0A1E3FPP8_9BURK</name>
<evidence type="ECO:0000313" key="8">
    <source>
        <dbReference type="Proteomes" id="UP001220209"/>
    </source>
</evidence>
<dbReference type="EMBL" id="JAGEMX010000012">
    <property type="protein sequence ID" value="MBO1833450.1"/>
    <property type="molecule type" value="Genomic_DNA"/>
</dbReference>
<dbReference type="AlphaFoldDB" id="A0A1E3FPP8"/>
<dbReference type="Proteomes" id="UP000611459">
    <property type="component" value="Unassembled WGS sequence"/>
</dbReference>
<evidence type="ECO:0000313" key="7">
    <source>
        <dbReference type="Proteomes" id="UP000664048"/>
    </source>
</evidence>
<dbReference type="EMBL" id="CP090641">
    <property type="protein sequence ID" value="WFN19448.1"/>
    <property type="molecule type" value="Genomic_DNA"/>
</dbReference>
<dbReference type="PROSITE" id="PS51257">
    <property type="entry name" value="PROKAR_LIPOPROTEIN"/>
    <property type="match status" value="1"/>
</dbReference>
<keyword evidence="7" id="KW-1185">Reference proteome</keyword>
<feature type="signal peptide" evidence="2">
    <location>
        <begin position="1"/>
        <end position="24"/>
    </location>
</feature>
<reference evidence="4 7" key="2">
    <citation type="submission" date="2021-03" db="EMBL/GenBank/DDBJ databases">
        <title>Clinical course, treatment and visual outcome of an outbreak of Burkholderia contaminans endophthalmitis following cataract surgery.</title>
        <authorList>
            <person name="Lind C."/>
            <person name="Olsen K."/>
            <person name="Angelsen N.K."/>
            <person name="Krefting E.A."/>
            <person name="Fossen K."/>
            <person name="Gravningen K."/>
            <person name="Depoorter E."/>
            <person name="Vandamme P."/>
            <person name="Bertelsen G."/>
        </authorList>
    </citation>
    <scope>NUCLEOTIDE SEQUENCE [LARGE SCALE GENOMIC DNA]</scope>
    <source>
        <strain evidence="4 7">51242556</strain>
    </source>
</reference>
<protein>
    <submittedName>
        <fullName evidence="3">Uncharacterized protein</fullName>
    </submittedName>
</protein>
<accession>A0A1E3FPP8</accession>
<reference evidence="3" key="1">
    <citation type="submission" date="2021-01" db="EMBL/GenBank/DDBJ databases">
        <title>Outbreak of Burkholderia contaminns endophthalmitis traced to a clinical ventilation system.</title>
        <authorList>
            <person name="Lipuma J."/>
            <person name="Spilker T."/>
            <person name="Kratholm J."/>
        </authorList>
    </citation>
    <scope>NUCLEOTIDE SEQUENCE</scope>
    <source>
        <strain evidence="3">HI4954</strain>
    </source>
</reference>
<evidence type="ECO:0000313" key="3">
    <source>
        <dbReference type="EMBL" id="MBK1933403.1"/>
    </source>
</evidence>
<feature type="chain" id="PRO_5044557024" evidence="2">
    <location>
        <begin position="25"/>
        <end position="101"/>
    </location>
</feature>
<reference evidence="5 8" key="3">
    <citation type="submission" date="2021-12" db="EMBL/GenBank/DDBJ databases">
        <title>Genomic and phenotypic characterization of three Burkholderia contaminans isolates recovered from different sources.</title>
        <authorList>
            <person name="Lopez De Volder A."/>
            <person name="Fan Y."/>
            <person name="Nunvar J."/>
            <person name="Herrera T."/>
            <person name="Timp W."/>
            <person name="Degrossi J."/>
        </authorList>
    </citation>
    <scope>NUCLEOTIDE SEQUENCE [LARGE SCALE GENOMIC DNA]</scope>
    <source>
        <strain evidence="5 8">LMG 23361</strain>
    </source>
</reference>
<gene>
    <name evidence="4" type="ORF">J4M89_29080</name>
    <name evidence="3" type="ORF">JIN94_26290</name>
    <name evidence="5" type="ORF">LXE91_26110</name>
</gene>
<evidence type="ECO:0000313" key="5">
    <source>
        <dbReference type="EMBL" id="WFN19448.1"/>
    </source>
</evidence>
<proteinExistence type="predicted"/>
<dbReference type="RefSeq" id="WP_039344676.1">
    <property type="nucleotide sequence ID" value="NZ_AP018357.1"/>
</dbReference>
<organism evidence="3 6">
    <name type="scientific">Burkholderia contaminans</name>
    <dbReference type="NCBI Taxonomy" id="488447"/>
    <lineage>
        <taxon>Bacteria</taxon>
        <taxon>Pseudomonadati</taxon>
        <taxon>Pseudomonadota</taxon>
        <taxon>Betaproteobacteria</taxon>
        <taxon>Burkholderiales</taxon>
        <taxon>Burkholderiaceae</taxon>
        <taxon>Burkholderia</taxon>
        <taxon>Burkholderia cepacia complex</taxon>
    </lineage>
</organism>
<keyword evidence="2" id="KW-0732">Signal</keyword>
<evidence type="ECO:0000256" key="1">
    <source>
        <dbReference type="SAM" id="MobiDB-lite"/>
    </source>
</evidence>
<sequence length="101" mass="10430">MKRLLPSASLAAALACALALSACAAQSTAPAAASAPAEAAAPPASPMPGSDRDSHGCIPSAGYSWCEQTQQCERPWELAKQKGFANSALAYEQFCRNNFAK</sequence>
<dbReference type="Proteomes" id="UP001220209">
    <property type="component" value="Chromosome 2"/>
</dbReference>
<dbReference type="EMBL" id="JAENIB010000013">
    <property type="protein sequence ID" value="MBK1933403.1"/>
    <property type="molecule type" value="Genomic_DNA"/>
</dbReference>
<dbReference type="GeneID" id="93188891"/>
<evidence type="ECO:0000313" key="6">
    <source>
        <dbReference type="Proteomes" id="UP000611459"/>
    </source>
</evidence>
<dbReference type="OrthoDB" id="8913515at2"/>
<evidence type="ECO:0000256" key="2">
    <source>
        <dbReference type="SAM" id="SignalP"/>
    </source>
</evidence>
<dbReference type="Proteomes" id="UP000664048">
    <property type="component" value="Unassembled WGS sequence"/>
</dbReference>